<reference evidence="2 3" key="1">
    <citation type="submission" date="2018-01" db="EMBL/GenBank/DDBJ databases">
        <title>Lactibacter flavus gen. nov., sp. nov., a novel bacterium of the family Propionibacteriaceae isolated from raw milk and dairy products.</title>
        <authorList>
            <person name="Wenning M."/>
            <person name="Breitenwieser F."/>
            <person name="Huptas C."/>
            <person name="von Neubeck M."/>
            <person name="Busse H.-J."/>
            <person name="Scherer S."/>
        </authorList>
    </citation>
    <scope>NUCLEOTIDE SEQUENCE [LARGE SCALE GENOMIC DNA]</scope>
    <source>
        <strain evidence="2 3">VG341</strain>
    </source>
</reference>
<gene>
    <name evidence="2" type="ORF">C1706_04535</name>
</gene>
<dbReference type="NCBIfam" id="TIGR03491">
    <property type="entry name" value="TM0106 family RecB-like putative nuclease"/>
    <property type="match status" value="1"/>
</dbReference>
<dbReference type="Proteomes" id="UP000290624">
    <property type="component" value="Unassembled WGS sequence"/>
</dbReference>
<dbReference type="RefSeq" id="WP_129458021.1">
    <property type="nucleotide sequence ID" value="NZ_PPCV01000002.1"/>
</dbReference>
<dbReference type="OrthoDB" id="3274988at2"/>
<dbReference type="InterPro" id="IPR038720">
    <property type="entry name" value="YprB_RNase_H-like_dom"/>
</dbReference>
<proteinExistence type="predicted"/>
<dbReference type="EMBL" id="PPCV01000002">
    <property type="protein sequence ID" value="RXW33117.1"/>
    <property type="molecule type" value="Genomic_DNA"/>
</dbReference>
<protein>
    <submittedName>
        <fullName evidence="2">Nuclease</fullName>
    </submittedName>
</protein>
<evidence type="ECO:0000313" key="3">
    <source>
        <dbReference type="Proteomes" id="UP000290624"/>
    </source>
</evidence>
<dbReference type="InterPro" id="IPR019993">
    <property type="entry name" value="RecB_nuclease_TM0106_put"/>
</dbReference>
<name>A0A4Q2EHP5_9ACTN</name>
<accession>A0A4Q2EHP5</accession>
<sequence>MGFVLDAYAARSCPLKTVYRFTPGIEPPRDRLPDPPFFHDADAIEASVFARLLASDDEAVDLRTLPAPDAATAERATIAAMRAGAPLILAPVLPRDERGHRAGRPSALIREAGDGPGYHPVQIKFHRVLESVPMDAPPLSVTALDAPRRLLALPGRGFRWRHRLPAALQLAHDWRLLEASGYAAERPFAGIIGLDQIAWDGQPPQPLITWLDLSAARVPPHPDTTTIPAEAAPISTLQRYDDDFAVRVALAEGALTASAAAPPPLLPVITSECRGCVWLPRCTAVLDPDDVSVRITKSPLDGHEITTLRALGLGTVTALAAVDLDTLLPSYLPRVSHRDDAESRIRRAHHRACLLAAGVELERETSGPLPLPRHDLEIDVDIETSAEDRVYLWGFWVDDHTSGASYARQFAAFEDLDAAGEQALAGEAMAWLAELVTGRDAAVYHYSDYEVVRLGRLAGHLGDLGVWAQEWASEHFVDLFTVVRQNYFGANGLGLKVVASAVAGFAWRDEDPGGLNSQSWFADAVHARDEIAREQARVRVLEYNEDDVRATWHLRRWLRTQG</sequence>
<evidence type="ECO:0000259" key="1">
    <source>
        <dbReference type="Pfam" id="PF13482"/>
    </source>
</evidence>
<dbReference type="InterPro" id="IPR012337">
    <property type="entry name" value="RNaseH-like_sf"/>
</dbReference>
<dbReference type="SUPFAM" id="SSF53098">
    <property type="entry name" value="Ribonuclease H-like"/>
    <property type="match status" value="1"/>
</dbReference>
<comment type="caution">
    <text evidence="2">The sequence shown here is derived from an EMBL/GenBank/DDBJ whole genome shotgun (WGS) entry which is preliminary data.</text>
</comment>
<organism evidence="2 3">
    <name type="scientific">Propioniciclava flava</name>
    <dbReference type="NCBI Taxonomy" id="2072026"/>
    <lineage>
        <taxon>Bacteria</taxon>
        <taxon>Bacillati</taxon>
        <taxon>Actinomycetota</taxon>
        <taxon>Actinomycetes</taxon>
        <taxon>Propionibacteriales</taxon>
        <taxon>Propionibacteriaceae</taxon>
        <taxon>Propioniciclava</taxon>
    </lineage>
</organism>
<feature type="domain" description="YprB ribonuclease H-like" evidence="1">
    <location>
        <begin position="380"/>
        <end position="558"/>
    </location>
</feature>
<evidence type="ECO:0000313" key="2">
    <source>
        <dbReference type="EMBL" id="RXW33117.1"/>
    </source>
</evidence>
<keyword evidence="3" id="KW-1185">Reference proteome</keyword>
<dbReference type="AlphaFoldDB" id="A0A4Q2EHP5"/>
<dbReference type="Pfam" id="PF13482">
    <property type="entry name" value="RNase_H_2"/>
    <property type="match status" value="1"/>
</dbReference>